<evidence type="ECO:0000313" key="2">
    <source>
        <dbReference type="EMBL" id="KAL0067524.1"/>
    </source>
</evidence>
<organism evidence="2 3">
    <name type="scientific">Marasmius tenuissimus</name>
    <dbReference type="NCBI Taxonomy" id="585030"/>
    <lineage>
        <taxon>Eukaryota</taxon>
        <taxon>Fungi</taxon>
        <taxon>Dikarya</taxon>
        <taxon>Basidiomycota</taxon>
        <taxon>Agaricomycotina</taxon>
        <taxon>Agaricomycetes</taxon>
        <taxon>Agaricomycetidae</taxon>
        <taxon>Agaricales</taxon>
        <taxon>Marasmiineae</taxon>
        <taxon>Marasmiaceae</taxon>
        <taxon>Marasmius</taxon>
    </lineage>
</organism>
<dbReference type="Proteomes" id="UP001437256">
    <property type="component" value="Unassembled WGS sequence"/>
</dbReference>
<evidence type="ECO:0000256" key="1">
    <source>
        <dbReference type="SAM" id="MobiDB-lite"/>
    </source>
</evidence>
<proteinExistence type="predicted"/>
<evidence type="ECO:0000313" key="3">
    <source>
        <dbReference type="Proteomes" id="UP001437256"/>
    </source>
</evidence>
<gene>
    <name evidence="2" type="ORF">AAF712_005515</name>
</gene>
<accession>A0ABR3A3D0</accession>
<protein>
    <submittedName>
        <fullName evidence="2">Uncharacterized protein</fullName>
    </submittedName>
</protein>
<keyword evidence="3" id="KW-1185">Reference proteome</keyword>
<comment type="caution">
    <text evidence="2">The sequence shown here is derived from an EMBL/GenBank/DDBJ whole genome shotgun (WGS) entry which is preliminary data.</text>
</comment>
<sequence length="301" mass="33826">MPEQTVIFVDGETTYLFMDEEVYQCRTEDIQYFPERAYKTLPLISFVRIGNASIGLPLAPSHTLGEQRHCASDVAHEGRSSVVRSEATFHDHCPAVQRFSRDELIDTPLNRWDIRASGRFAEFGCDTGRLDEPGGICNKKAAGKTDEDGEQDTESGSTTDRVLEEADESGTNSRASLNHLPILAHNGPSTPAFSSCTRNILLNMDQRSRVAVLVDKAVELFGPIPRDVFEAILYPTEANQRLTLALHDFSIQQIIDVMEKLNRESRCDLSQEMYRVVLFTGYPNDITEYVQWRLGFKSTAI</sequence>
<reference evidence="2 3" key="1">
    <citation type="submission" date="2024-05" db="EMBL/GenBank/DDBJ databases">
        <title>A draft genome resource for the thread blight pathogen Marasmius tenuissimus strain MS-2.</title>
        <authorList>
            <person name="Yulfo-Soto G.E."/>
            <person name="Baruah I.K."/>
            <person name="Amoako-Attah I."/>
            <person name="Bukari Y."/>
            <person name="Meinhardt L.W."/>
            <person name="Bailey B.A."/>
            <person name="Cohen S.P."/>
        </authorList>
    </citation>
    <scope>NUCLEOTIDE SEQUENCE [LARGE SCALE GENOMIC DNA]</scope>
    <source>
        <strain evidence="2 3">MS-2</strain>
    </source>
</reference>
<feature type="region of interest" description="Disordered" evidence="1">
    <location>
        <begin position="134"/>
        <end position="174"/>
    </location>
</feature>
<dbReference type="EMBL" id="JBBXMP010000025">
    <property type="protein sequence ID" value="KAL0067524.1"/>
    <property type="molecule type" value="Genomic_DNA"/>
</dbReference>
<name>A0ABR3A3D0_9AGAR</name>